<dbReference type="AlphaFoldDB" id="A0A2I0B754"/>
<dbReference type="Proteomes" id="UP000236161">
    <property type="component" value="Unassembled WGS sequence"/>
</dbReference>
<evidence type="ECO:0000313" key="1">
    <source>
        <dbReference type="EMBL" id="PKA63619.1"/>
    </source>
</evidence>
<evidence type="ECO:0000313" key="2">
    <source>
        <dbReference type="Proteomes" id="UP000236161"/>
    </source>
</evidence>
<keyword evidence="2" id="KW-1185">Reference proteome</keyword>
<protein>
    <submittedName>
        <fullName evidence="1">Uncharacterized protein</fullName>
    </submittedName>
</protein>
<sequence length="90" mass="10259">MRVPPSPLHTNAEFFFNVVCSLVFGRIFGELKSRISRKIRLAQASAYRCQKKVALASPWYHSTTAFNRRCRPNAARSAPNAARTRRSPCY</sequence>
<gene>
    <name evidence="1" type="ORF">AXF42_Ash005514</name>
</gene>
<accession>A0A2I0B754</accession>
<proteinExistence type="predicted"/>
<name>A0A2I0B754_9ASPA</name>
<reference evidence="1 2" key="1">
    <citation type="journal article" date="2017" name="Nature">
        <title>The Apostasia genome and the evolution of orchids.</title>
        <authorList>
            <person name="Zhang G.Q."/>
            <person name="Liu K.W."/>
            <person name="Li Z."/>
            <person name="Lohaus R."/>
            <person name="Hsiao Y.Y."/>
            <person name="Niu S.C."/>
            <person name="Wang J.Y."/>
            <person name="Lin Y.C."/>
            <person name="Xu Q."/>
            <person name="Chen L.J."/>
            <person name="Yoshida K."/>
            <person name="Fujiwara S."/>
            <person name="Wang Z.W."/>
            <person name="Zhang Y.Q."/>
            <person name="Mitsuda N."/>
            <person name="Wang M."/>
            <person name="Liu G.H."/>
            <person name="Pecoraro L."/>
            <person name="Huang H.X."/>
            <person name="Xiao X.J."/>
            <person name="Lin M."/>
            <person name="Wu X.Y."/>
            <person name="Wu W.L."/>
            <person name="Chen Y.Y."/>
            <person name="Chang S.B."/>
            <person name="Sakamoto S."/>
            <person name="Ohme-Takagi M."/>
            <person name="Yagi M."/>
            <person name="Zeng S.J."/>
            <person name="Shen C.Y."/>
            <person name="Yeh C.M."/>
            <person name="Luo Y.B."/>
            <person name="Tsai W.C."/>
            <person name="Van de Peer Y."/>
            <person name="Liu Z.J."/>
        </authorList>
    </citation>
    <scope>NUCLEOTIDE SEQUENCE [LARGE SCALE GENOMIC DNA]</scope>
    <source>
        <strain evidence="2">cv. Shenzhen</strain>
        <tissue evidence="1">Stem</tissue>
    </source>
</reference>
<dbReference type="EMBL" id="KZ451908">
    <property type="protein sequence ID" value="PKA63619.1"/>
    <property type="molecule type" value="Genomic_DNA"/>
</dbReference>
<organism evidence="1 2">
    <name type="scientific">Apostasia shenzhenica</name>
    <dbReference type="NCBI Taxonomy" id="1088818"/>
    <lineage>
        <taxon>Eukaryota</taxon>
        <taxon>Viridiplantae</taxon>
        <taxon>Streptophyta</taxon>
        <taxon>Embryophyta</taxon>
        <taxon>Tracheophyta</taxon>
        <taxon>Spermatophyta</taxon>
        <taxon>Magnoliopsida</taxon>
        <taxon>Liliopsida</taxon>
        <taxon>Asparagales</taxon>
        <taxon>Orchidaceae</taxon>
        <taxon>Apostasioideae</taxon>
        <taxon>Apostasia</taxon>
    </lineage>
</organism>